<dbReference type="Gramene" id="ONK72161">
    <property type="protein sequence ID" value="ONK72161"/>
    <property type="gene ID" value="A4U43_C04F16420"/>
</dbReference>
<dbReference type="AlphaFoldDB" id="A0A5P1F665"/>
<dbReference type="OMA" id="QHYVFPE"/>
<dbReference type="Proteomes" id="UP000243459">
    <property type="component" value="Chromosome 4"/>
</dbReference>
<accession>A0A5P1F665</accession>
<reference evidence="3" key="1">
    <citation type="journal article" date="2017" name="Nat. Commun.">
        <title>The asparagus genome sheds light on the origin and evolution of a young Y chromosome.</title>
        <authorList>
            <person name="Harkess A."/>
            <person name="Zhou J."/>
            <person name="Xu C."/>
            <person name="Bowers J.E."/>
            <person name="Van der Hulst R."/>
            <person name="Ayyampalayam S."/>
            <person name="Mercati F."/>
            <person name="Riccardi P."/>
            <person name="McKain M.R."/>
            <person name="Kakrana A."/>
            <person name="Tang H."/>
            <person name="Ray J."/>
            <person name="Groenendijk J."/>
            <person name="Arikit S."/>
            <person name="Mathioni S.M."/>
            <person name="Nakano M."/>
            <person name="Shan H."/>
            <person name="Telgmann-Rauber A."/>
            <person name="Kanno A."/>
            <person name="Yue Z."/>
            <person name="Chen H."/>
            <person name="Li W."/>
            <person name="Chen Y."/>
            <person name="Xu X."/>
            <person name="Zhang Y."/>
            <person name="Luo S."/>
            <person name="Chen H."/>
            <person name="Gao J."/>
            <person name="Mao Z."/>
            <person name="Pires J.C."/>
            <person name="Luo M."/>
            <person name="Kudrna D."/>
            <person name="Wing R.A."/>
            <person name="Meyers B.C."/>
            <person name="Yi K."/>
            <person name="Kong H."/>
            <person name="Lavrijsen P."/>
            <person name="Sunseri F."/>
            <person name="Falavigna A."/>
            <person name="Ye Y."/>
            <person name="Leebens-Mack J.H."/>
            <person name="Chen G."/>
        </authorList>
    </citation>
    <scope>NUCLEOTIDE SEQUENCE [LARGE SCALE GENOMIC DNA]</scope>
    <source>
        <strain evidence="3">cv. DH0086</strain>
    </source>
</reference>
<organism evidence="2 3">
    <name type="scientific">Asparagus officinalis</name>
    <name type="common">Garden asparagus</name>
    <dbReference type="NCBI Taxonomy" id="4686"/>
    <lineage>
        <taxon>Eukaryota</taxon>
        <taxon>Viridiplantae</taxon>
        <taxon>Streptophyta</taxon>
        <taxon>Embryophyta</taxon>
        <taxon>Tracheophyta</taxon>
        <taxon>Spermatophyta</taxon>
        <taxon>Magnoliopsida</taxon>
        <taxon>Liliopsida</taxon>
        <taxon>Asparagales</taxon>
        <taxon>Asparagaceae</taxon>
        <taxon>Asparagoideae</taxon>
        <taxon>Asparagus</taxon>
    </lineage>
</organism>
<feature type="region of interest" description="Disordered" evidence="1">
    <location>
        <begin position="585"/>
        <end position="607"/>
    </location>
</feature>
<evidence type="ECO:0000256" key="1">
    <source>
        <dbReference type="SAM" id="MobiDB-lite"/>
    </source>
</evidence>
<dbReference type="InterPro" id="IPR036249">
    <property type="entry name" value="Thioredoxin-like_sf"/>
</dbReference>
<gene>
    <name evidence="2" type="ORF">A4U43_C04F16420</name>
</gene>
<dbReference type="SUPFAM" id="SSF52833">
    <property type="entry name" value="Thioredoxin-like"/>
    <property type="match status" value="1"/>
</dbReference>
<dbReference type="PANTHER" id="PTHR31984">
    <property type="entry name" value="TRANSPORTER, PUTATIVE (DUF179)-RELATED"/>
    <property type="match status" value="1"/>
</dbReference>
<dbReference type="Gene3D" id="3.40.30.10">
    <property type="entry name" value="Glutaredoxin"/>
    <property type="match status" value="3"/>
</dbReference>
<sequence>MHGLNGVVSEANESTDLESFKLLRISLSHFSGRRRPESVEWETLTKRNFSSQIRANPHLLLVITVPWSGESRSLMKEVALLVAGKGDKLGYLKLMVVYRNSDKFLADALGASEGITLFYYHHSTPYKYQGRLRAQNILSSVYHFMLLQTEEVPLKPIHTQQDLETFSQSTDKAVFLLDFCGWSAKLLHRRDHGDTQATQAEQKNSGTVEILEQDFSAEAGGEMSFEKMTNQKMEGLESESLTYRVKSGPADSSLLGRWTNKTDSQGTTYGGDDTDMPCTEENFHKFNSFFWDFMKISRDYFLPPERHRFGLISEKSLLPFLDIGNPDTWLVVVKFSGCSNCSMILHEGDDLRNILQMHHALVKELDADGSLESVFPAKRPSVILFIDRSSGSSKLRGESNSALQILRKFVKDNHLFGQIVWGQDTSSSESAGQVFPNTWSQIITGHSFQHSIKDSVTPKLVKFQDNMAIMITNEGKSVALDATADPHGNALYNILANLLDQKKLDMGTKETKISLLAKEVGFQLLSDDFGVQLAESSPSQIVNEDPQLSYVDDNSLPSLEDQTSTLPQKFKEDCVSSNKVLLESDSIASDNDKKQSEHPNTGICLPQNQESSIKEFTTILAKELEADICTSRGTQDNKDDKGCKRVVLQSHTCPAKDLEKESPSLEKLFEEKNIDRVDLTDITSGKYLVGNNAVEAIKSTREGLGDWHVEQLPFKDSFFFSDGGYQLLRSLTGGEKIPSLVIVDPVSQQHYVYSEDMGISYSSVVSFIKEFLNGNLTPYQRISSPFTSSRESLRPPFVNQDFHEVDSVPRVTVNTFCELIVGYKPCKMGSESIKLSLSQIENFGHVWKTDVLVLFCTSYCGYCQRMELVVREVYRAFKNFTAMLKRESKTFGSHHSQDKDEDTLTNGLPSIFLMDCTMNDCGTYLTPISKKEQYPEACYFPAGESRLLLPIREICQ</sequence>
<dbReference type="InterPro" id="IPR003774">
    <property type="entry name" value="AlgH-like"/>
</dbReference>
<evidence type="ECO:0008006" key="4">
    <source>
        <dbReference type="Google" id="ProtNLM"/>
    </source>
</evidence>
<protein>
    <recommendedName>
        <fullName evidence="4">Thioredoxin domain-containing protein</fullName>
    </recommendedName>
</protein>
<dbReference type="PANTHER" id="PTHR31984:SF12">
    <property type="entry name" value="THIOREDOXIN DOMAIN-CONTAINING PROTEIN"/>
    <property type="match status" value="1"/>
</dbReference>
<evidence type="ECO:0000313" key="2">
    <source>
        <dbReference type="EMBL" id="ONK72161.1"/>
    </source>
</evidence>
<dbReference type="EMBL" id="CM007384">
    <property type="protein sequence ID" value="ONK72161.1"/>
    <property type="molecule type" value="Genomic_DNA"/>
</dbReference>
<evidence type="ECO:0000313" key="3">
    <source>
        <dbReference type="Proteomes" id="UP000243459"/>
    </source>
</evidence>
<keyword evidence="3" id="KW-1185">Reference proteome</keyword>
<proteinExistence type="predicted"/>
<name>A0A5P1F665_ASPOF</name>